<keyword evidence="2" id="KW-0614">Plasmid</keyword>
<proteinExistence type="predicted"/>
<feature type="compositionally biased region" description="Polar residues" evidence="1">
    <location>
        <begin position="44"/>
        <end position="60"/>
    </location>
</feature>
<geneLocation type="plasmid" evidence="2 3">
    <name>pRUMAL02</name>
</geneLocation>
<dbReference type="EMBL" id="CP002405">
    <property type="protein sequence ID" value="ADU24207.1"/>
    <property type="molecule type" value="Genomic_DNA"/>
</dbReference>
<dbReference type="AlphaFoldDB" id="E6UKL1"/>
<dbReference type="Proteomes" id="UP000006919">
    <property type="component" value="Plasmid pRUMAL02"/>
</dbReference>
<accession>E6UKL1</accession>
<organism evidence="2 3">
    <name type="scientific">Ruminococcus albus (strain ATCC 27210 / DSM 20455 / JCM 14654 / NCDO 2250 / 7)</name>
    <dbReference type="NCBI Taxonomy" id="697329"/>
    <lineage>
        <taxon>Bacteria</taxon>
        <taxon>Bacillati</taxon>
        <taxon>Bacillota</taxon>
        <taxon>Clostridia</taxon>
        <taxon>Eubacteriales</taxon>
        <taxon>Oscillospiraceae</taxon>
        <taxon>Ruminococcus</taxon>
    </lineage>
</organism>
<evidence type="ECO:0000313" key="2">
    <source>
        <dbReference type="EMBL" id="ADU24207.1"/>
    </source>
</evidence>
<dbReference type="HOGENOM" id="CLU_653609_0_0_9"/>
<sequence>MYAWFTMSREVEVTGIKMTATVPEDIQISLGHLSGVTVNATGKSGLSANAGTLTPSSSTEGAKADDGAVQAPAAGNDQTSMLDWSNSVEIGTYYKFGRLIPASSTNGSNIYFTPDADGVGKTVKGTAEYHAATNGLTALADSTVDSGTGASLAAKLHANVASDTWTATPSTAYNVTQDDGYYVDIPIWLRTSSTSGATLKVDAYVIPNSETAQATGATDELYKATRIAILPSGASGDDVDAASAGLTKLIDLQDAWDATNSQTVANPYALTTKSVLDWYGDKKNTAAGSAVTDGAVSSAGTLGTDTIYTTVASSDKYTDGAVIATLPASTDGTSYGQMKKYIVRLWLEGEDPECWNANAGQDWVISMNFTKL</sequence>
<evidence type="ECO:0000256" key="1">
    <source>
        <dbReference type="SAM" id="MobiDB-lite"/>
    </source>
</evidence>
<name>E6UKL1_RUMA7</name>
<dbReference type="KEGG" id="ral:Rumal_3772"/>
<reference evidence="3" key="1">
    <citation type="journal article" date="2011" name="J. Bacteriol.">
        <title>Complete genome of the cellulolytic ruminal bacterium Ruminococcus albus 7.</title>
        <authorList>
            <person name="Suen G."/>
            <person name="Stevenson D.M."/>
            <person name="Bruce D.C."/>
            <person name="Chertkov O."/>
            <person name="Copeland A."/>
            <person name="Cheng J.F."/>
            <person name="Detter C."/>
            <person name="Detter J.C."/>
            <person name="Goodwin L.A."/>
            <person name="Han C.S."/>
            <person name="Hauser L.J."/>
            <person name="Ivanova N.N."/>
            <person name="Kyrpides N.C."/>
            <person name="Land M.L."/>
            <person name="Lapidus A."/>
            <person name="Lucas S."/>
            <person name="Ovchinnikova G."/>
            <person name="Pitluck S."/>
            <person name="Tapia R."/>
            <person name="Woyke T."/>
            <person name="Boyum J."/>
            <person name="Mead D."/>
            <person name="Weimer P.J."/>
        </authorList>
    </citation>
    <scope>NUCLEOTIDE SEQUENCE [LARGE SCALE GENOMIC DNA]</scope>
    <source>
        <strain evidence="3">ATCC 27210 / DSM 20455 / JCM 14654 / NCDO 2250 / 7</strain>
        <plasmid evidence="3">pRUMAL02</plasmid>
    </source>
</reference>
<feature type="region of interest" description="Disordered" evidence="1">
    <location>
        <begin position="44"/>
        <end position="80"/>
    </location>
</feature>
<protein>
    <submittedName>
        <fullName evidence="2">Uncharacterized protein</fullName>
    </submittedName>
</protein>
<gene>
    <name evidence="2" type="ordered locus">Rumal_3772</name>
</gene>
<evidence type="ECO:0000313" key="3">
    <source>
        <dbReference type="Proteomes" id="UP000006919"/>
    </source>
</evidence>